<accession>T0RBZ2</accession>
<dbReference type="AlphaFoldDB" id="T0RBZ2"/>
<dbReference type="PANTHER" id="PTHR46586">
    <property type="entry name" value="ANKYRIN REPEAT-CONTAINING PROTEIN"/>
    <property type="match status" value="1"/>
</dbReference>
<evidence type="ECO:0000313" key="2">
    <source>
        <dbReference type="Proteomes" id="UP000030762"/>
    </source>
</evidence>
<evidence type="ECO:0008006" key="3">
    <source>
        <dbReference type="Google" id="ProtNLM"/>
    </source>
</evidence>
<gene>
    <name evidence="1" type="ORF">SDRG_12500</name>
</gene>
<dbReference type="EMBL" id="JH767181">
    <property type="protein sequence ID" value="EQC29728.1"/>
    <property type="molecule type" value="Genomic_DNA"/>
</dbReference>
<dbReference type="Proteomes" id="UP000030762">
    <property type="component" value="Unassembled WGS sequence"/>
</dbReference>
<dbReference type="PANTHER" id="PTHR46586:SF3">
    <property type="entry name" value="ANKYRIN REPEAT-CONTAINING PROTEIN"/>
    <property type="match status" value="1"/>
</dbReference>
<dbReference type="GeneID" id="19953227"/>
<dbReference type="SUPFAM" id="SSF48403">
    <property type="entry name" value="Ankyrin repeat"/>
    <property type="match status" value="2"/>
</dbReference>
<keyword evidence="2" id="KW-1185">Reference proteome</keyword>
<proteinExistence type="predicted"/>
<evidence type="ECO:0000313" key="1">
    <source>
        <dbReference type="EMBL" id="EQC29728.1"/>
    </source>
</evidence>
<protein>
    <recommendedName>
        <fullName evidence="3">Ankyrin repeat domain-containing protein</fullName>
    </recommendedName>
</protein>
<dbReference type="InterPro" id="IPR036770">
    <property type="entry name" value="Ankyrin_rpt-contain_sf"/>
</dbReference>
<organism evidence="1 2">
    <name type="scientific">Saprolegnia diclina (strain VS20)</name>
    <dbReference type="NCBI Taxonomy" id="1156394"/>
    <lineage>
        <taxon>Eukaryota</taxon>
        <taxon>Sar</taxon>
        <taxon>Stramenopiles</taxon>
        <taxon>Oomycota</taxon>
        <taxon>Saprolegniomycetes</taxon>
        <taxon>Saprolegniales</taxon>
        <taxon>Saprolegniaceae</taxon>
        <taxon>Saprolegnia</taxon>
    </lineage>
</organism>
<dbReference type="RefSeq" id="XP_008616794.1">
    <property type="nucleotide sequence ID" value="XM_008618572.1"/>
</dbReference>
<dbReference type="InterPro" id="IPR052050">
    <property type="entry name" value="SecEffector_AnkRepeat"/>
</dbReference>
<dbReference type="Gene3D" id="1.25.40.20">
    <property type="entry name" value="Ankyrin repeat-containing domain"/>
    <property type="match status" value="2"/>
</dbReference>
<reference evidence="1 2" key="1">
    <citation type="submission" date="2012-04" db="EMBL/GenBank/DDBJ databases">
        <title>The Genome Sequence of Saprolegnia declina VS20.</title>
        <authorList>
            <consortium name="The Broad Institute Genome Sequencing Platform"/>
            <person name="Russ C."/>
            <person name="Nusbaum C."/>
            <person name="Tyler B."/>
            <person name="van West P."/>
            <person name="Dieguez-Uribeondo J."/>
            <person name="de Bruijn I."/>
            <person name="Tripathy S."/>
            <person name="Jiang R."/>
            <person name="Young S.K."/>
            <person name="Zeng Q."/>
            <person name="Gargeya S."/>
            <person name="Fitzgerald M."/>
            <person name="Haas B."/>
            <person name="Abouelleil A."/>
            <person name="Alvarado L."/>
            <person name="Arachchi H.M."/>
            <person name="Berlin A."/>
            <person name="Chapman S.B."/>
            <person name="Goldberg J."/>
            <person name="Griggs A."/>
            <person name="Gujja S."/>
            <person name="Hansen M."/>
            <person name="Howarth C."/>
            <person name="Imamovic A."/>
            <person name="Larimer J."/>
            <person name="McCowen C."/>
            <person name="Montmayeur A."/>
            <person name="Murphy C."/>
            <person name="Neiman D."/>
            <person name="Pearson M."/>
            <person name="Priest M."/>
            <person name="Roberts A."/>
            <person name="Saif S."/>
            <person name="Shea T."/>
            <person name="Sisk P."/>
            <person name="Sykes S."/>
            <person name="Wortman J."/>
            <person name="Nusbaum C."/>
            <person name="Birren B."/>
        </authorList>
    </citation>
    <scope>NUCLEOTIDE SEQUENCE [LARGE SCALE GENOMIC DNA]</scope>
    <source>
        <strain evidence="1 2">VS20</strain>
    </source>
</reference>
<name>T0RBZ2_SAPDV</name>
<dbReference type="InParanoid" id="T0RBZ2"/>
<sequence length="554" mass="60577">MVDAIELVLVPRSSDRSEAYLTNVQKRFTSLPYLQRYHLPTTQLATHALFVSSTSFDPALALHLLVVEGNTSLVDEWLHYNPALVTSATLELAAAASQGSILRQLFERYPERATPKMMDLVAMAGDSTLLRWLHEAGANCTTAAMDGAAMNGHLDVVAFLHKTRTEGCTMTAPTAAVANGHAAIVAFLFHHRTEPVESWLLYRSPYDDIKTYCVDGAQYLDAIDLAVTRTRLVESSLQPILQCMGLPALSHFHHRGYLEVTARTLVLAVTMRDHAMLRYVLDVVDKSVVTKTSAWASCDAMDIAAFDGDVAALELLQASRIRWKPTRALANAAYNGHLDVLQWLRSFQRAHLPRGAGGLLGRGNGDYVTGRAADWAAHEGHLDILVLLVTHGHRLSPTAIDKAVVQGHAPVVSHLRSVHGQRWSSLALSHAITNCHLHVVADLTGYESPHKAMGCRDAAEMLFENATKTGSVAILKLVTQAYPLRTPLNPLLAERCMVHATLSGHFEMVCHLHKAYGVACTPAVQGAAEQMRRKSVLQYLATGSMQRASSLFSL</sequence>
<dbReference type="VEuPathDB" id="FungiDB:SDRG_12500"/>